<keyword evidence="3 6" id="KW-0812">Transmembrane</keyword>
<evidence type="ECO:0000256" key="5">
    <source>
        <dbReference type="ARBA" id="ARBA00023136"/>
    </source>
</evidence>
<dbReference type="PANTHER" id="PTHR43461">
    <property type="entry name" value="TRANSMEMBRANE PROTEIN 256"/>
    <property type="match status" value="1"/>
</dbReference>
<comment type="subcellular location">
    <subcellularLocation>
        <location evidence="1">Membrane</location>
        <topology evidence="1">Multi-pass membrane protein</topology>
    </subcellularLocation>
</comment>
<proteinExistence type="inferred from homology"/>
<dbReference type="Proteomes" id="UP000593626">
    <property type="component" value="Chromosome"/>
</dbReference>
<gene>
    <name evidence="7" type="ORF">G8O30_12770</name>
</gene>
<dbReference type="PANTHER" id="PTHR43461:SF1">
    <property type="entry name" value="TRANSMEMBRANE PROTEIN 256"/>
    <property type="match status" value="1"/>
</dbReference>
<sequence length="122" mass="12959">MKLLLLFGAINGFLAVALGAFGAHGLEGRVPEKYLATWNTGVQYHMYHALGMLTVGGLAMIMGNGSMLFTYAGWAMQVGIVFFSFTLYVLTLTQISILGAVAPIGGVAFLVGWLLLAIAVMK</sequence>
<keyword evidence="8" id="KW-1185">Reference proteome</keyword>
<keyword evidence="4 6" id="KW-1133">Transmembrane helix</keyword>
<dbReference type="AlphaFoldDB" id="A0A7S8HGC4"/>
<evidence type="ECO:0000256" key="3">
    <source>
        <dbReference type="ARBA" id="ARBA00022692"/>
    </source>
</evidence>
<evidence type="ECO:0000256" key="1">
    <source>
        <dbReference type="ARBA" id="ARBA00004141"/>
    </source>
</evidence>
<comment type="similarity">
    <text evidence="2">Belongs to the UPF0382 family.</text>
</comment>
<evidence type="ECO:0000256" key="4">
    <source>
        <dbReference type="ARBA" id="ARBA00022989"/>
    </source>
</evidence>
<evidence type="ECO:0000313" key="8">
    <source>
        <dbReference type="Proteomes" id="UP000593626"/>
    </source>
</evidence>
<protein>
    <submittedName>
        <fullName evidence="7">DUF423 domain-containing protein</fullName>
    </submittedName>
</protein>
<reference evidence="7 8" key="1">
    <citation type="submission" date="2019-07" db="EMBL/GenBank/DDBJ databases">
        <title>Genome sequence of 2 isolates from Red Sea Mangroves.</title>
        <authorList>
            <person name="Sefrji F."/>
            <person name="Michoud G."/>
            <person name="Merlino G."/>
            <person name="Daffonchio D."/>
        </authorList>
    </citation>
    <scope>NUCLEOTIDE SEQUENCE [LARGE SCALE GENOMIC DNA]</scope>
    <source>
        <strain evidence="7 8">R1DC41</strain>
    </source>
</reference>
<feature type="transmembrane region" description="Helical" evidence="6">
    <location>
        <begin position="95"/>
        <end position="120"/>
    </location>
</feature>
<name>A0A7S8HGC4_9BACI</name>
<dbReference type="RefSeq" id="WP_239672443.1">
    <property type="nucleotide sequence ID" value="NZ_CP049742.1"/>
</dbReference>
<dbReference type="InterPro" id="IPR006696">
    <property type="entry name" value="DUF423"/>
</dbReference>
<feature type="transmembrane region" description="Helical" evidence="6">
    <location>
        <begin position="43"/>
        <end position="61"/>
    </location>
</feature>
<keyword evidence="5 6" id="KW-0472">Membrane</keyword>
<evidence type="ECO:0000313" key="7">
    <source>
        <dbReference type="EMBL" id="QPC47768.1"/>
    </source>
</evidence>
<organism evidence="7 8">
    <name type="scientific">Mangrovibacillus cuniculi</name>
    <dbReference type="NCBI Taxonomy" id="2593652"/>
    <lineage>
        <taxon>Bacteria</taxon>
        <taxon>Bacillati</taxon>
        <taxon>Bacillota</taxon>
        <taxon>Bacilli</taxon>
        <taxon>Bacillales</taxon>
        <taxon>Bacillaceae</taxon>
        <taxon>Mangrovibacillus</taxon>
    </lineage>
</organism>
<evidence type="ECO:0000256" key="6">
    <source>
        <dbReference type="SAM" id="Phobius"/>
    </source>
</evidence>
<accession>A0A7S8HGC4</accession>
<dbReference type="EMBL" id="CP049742">
    <property type="protein sequence ID" value="QPC47768.1"/>
    <property type="molecule type" value="Genomic_DNA"/>
</dbReference>
<dbReference type="GO" id="GO:0005886">
    <property type="term" value="C:plasma membrane"/>
    <property type="evidence" value="ECO:0007669"/>
    <property type="project" value="TreeGrafter"/>
</dbReference>
<evidence type="ECO:0000256" key="2">
    <source>
        <dbReference type="ARBA" id="ARBA00009694"/>
    </source>
</evidence>
<dbReference type="KEGG" id="mcui:G8O30_12770"/>
<feature type="transmembrane region" description="Helical" evidence="6">
    <location>
        <begin position="68"/>
        <end position="89"/>
    </location>
</feature>
<dbReference type="Pfam" id="PF04241">
    <property type="entry name" value="DUF423"/>
    <property type="match status" value="1"/>
</dbReference>